<evidence type="ECO:0000259" key="5">
    <source>
        <dbReference type="Pfam" id="PF01814"/>
    </source>
</evidence>
<dbReference type="Proteomes" id="UP000306791">
    <property type="component" value="Unassembled WGS sequence"/>
</dbReference>
<keyword evidence="7" id="KW-1185">Reference proteome</keyword>
<dbReference type="InterPro" id="IPR019903">
    <property type="entry name" value="RIC_family"/>
</dbReference>
<keyword evidence="4" id="KW-0408">Iron</keyword>
<proteinExistence type="predicted"/>
<accession>A0ABY2UD99</accession>
<dbReference type="CDD" id="cd12108">
    <property type="entry name" value="Hr-like"/>
    <property type="match status" value="1"/>
</dbReference>
<keyword evidence="3" id="KW-0479">Metal-binding</keyword>
<gene>
    <name evidence="6" type="primary">ytfE</name>
    <name evidence="6" type="ORF">FDY93_18075</name>
</gene>
<evidence type="ECO:0000313" key="6">
    <source>
        <dbReference type="EMBL" id="TLM74364.1"/>
    </source>
</evidence>
<dbReference type="RefSeq" id="WP_138237149.1">
    <property type="nucleotide sequence ID" value="NZ_CP185860.1"/>
</dbReference>
<dbReference type="PANTHER" id="PTHR36438">
    <property type="entry name" value="IRON-SULFUR CLUSTER REPAIR PROTEIN YTFE"/>
    <property type="match status" value="1"/>
</dbReference>
<evidence type="ECO:0000256" key="4">
    <source>
        <dbReference type="ARBA" id="ARBA00023004"/>
    </source>
</evidence>
<evidence type="ECO:0000256" key="3">
    <source>
        <dbReference type="ARBA" id="ARBA00022723"/>
    </source>
</evidence>
<evidence type="ECO:0000256" key="2">
    <source>
        <dbReference type="ARBA" id="ARBA00022490"/>
    </source>
</evidence>
<comment type="caution">
    <text evidence="6">The sequence shown here is derived from an EMBL/GenBank/DDBJ whole genome shotgun (WGS) entry which is preliminary data.</text>
</comment>
<organism evidence="6 7">
    <name type="scientific">Microbulbifer harenosus</name>
    <dbReference type="NCBI Taxonomy" id="2576840"/>
    <lineage>
        <taxon>Bacteria</taxon>
        <taxon>Pseudomonadati</taxon>
        <taxon>Pseudomonadota</taxon>
        <taxon>Gammaproteobacteria</taxon>
        <taxon>Cellvibrionales</taxon>
        <taxon>Microbulbiferaceae</taxon>
        <taxon>Microbulbifer</taxon>
    </lineage>
</organism>
<dbReference type="Pfam" id="PF01814">
    <property type="entry name" value="Hemerythrin"/>
    <property type="match status" value="1"/>
</dbReference>
<protein>
    <submittedName>
        <fullName evidence="6">Iron-sulfur cluster repair protein YtfE</fullName>
    </submittedName>
</protein>
<evidence type="ECO:0000256" key="1">
    <source>
        <dbReference type="ARBA" id="ARBA00004496"/>
    </source>
</evidence>
<dbReference type="PANTHER" id="PTHR36438:SF1">
    <property type="entry name" value="IRON-SULFUR CLUSTER REPAIR PROTEIN YTFE"/>
    <property type="match status" value="1"/>
</dbReference>
<name>A0ABY2UD99_9GAMM</name>
<dbReference type="NCBIfam" id="NF008221">
    <property type="entry name" value="PRK10992.1"/>
    <property type="match status" value="1"/>
</dbReference>
<sequence>MDLLDIPIATLARELPGATALFNRHNLSSCCGGNKTLRGIFAGDTPGLDRDQLLGELHTLIAQPVAERDEKNWHEADDHELIEHLLQRYHEVHRRQLRDLVHLAQKVEHTHFEHPACPIGLADHLRNMAVELEQHMQKEELILFPMLSRGQGAMAGGPIRVMLGEHDDHTAAIERIDALTDTITTPDGVCNSWRGLYTGLQAFKRDLQKHIQLENDILFARHLAA</sequence>
<dbReference type="Gene3D" id="1.20.120.520">
    <property type="entry name" value="nmb1532 protein domain like"/>
    <property type="match status" value="1"/>
</dbReference>
<feature type="domain" description="Hemerythrin-like" evidence="5">
    <location>
        <begin position="83"/>
        <end position="220"/>
    </location>
</feature>
<dbReference type="InterPro" id="IPR012312">
    <property type="entry name" value="Hemerythrin-like"/>
</dbReference>
<dbReference type="Pfam" id="PF04405">
    <property type="entry name" value="ScdA_N"/>
    <property type="match status" value="1"/>
</dbReference>
<reference evidence="6 7" key="1">
    <citation type="submission" date="2019-05" db="EMBL/GenBank/DDBJ databases">
        <title>Microbulbifer harenosus sp. nov., an alginate-degrading bacterium isolated from coastal sand.</title>
        <authorList>
            <person name="Huang H."/>
            <person name="Mo K."/>
            <person name="Bao S."/>
        </authorList>
    </citation>
    <scope>NUCLEOTIDE SEQUENCE [LARGE SCALE GENOMIC DNA]</scope>
    <source>
        <strain evidence="6 7">HB161719</strain>
    </source>
</reference>
<dbReference type="EMBL" id="VANI01000022">
    <property type="protein sequence ID" value="TLM74364.1"/>
    <property type="molecule type" value="Genomic_DNA"/>
</dbReference>
<comment type="subcellular location">
    <subcellularLocation>
        <location evidence="1">Cytoplasm</location>
    </subcellularLocation>
</comment>
<evidence type="ECO:0000313" key="7">
    <source>
        <dbReference type="Proteomes" id="UP000306791"/>
    </source>
</evidence>
<keyword evidence="2" id="KW-0963">Cytoplasm</keyword>